<evidence type="ECO:0000313" key="2">
    <source>
        <dbReference type="EMBL" id="CAK9067859.1"/>
    </source>
</evidence>
<organism evidence="2 3">
    <name type="scientific">Durusdinium trenchii</name>
    <dbReference type="NCBI Taxonomy" id="1381693"/>
    <lineage>
        <taxon>Eukaryota</taxon>
        <taxon>Sar</taxon>
        <taxon>Alveolata</taxon>
        <taxon>Dinophyceae</taxon>
        <taxon>Suessiales</taxon>
        <taxon>Symbiodiniaceae</taxon>
        <taxon>Durusdinium</taxon>
    </lineage>
</organism>
<protein>
    <submittedName>
        <fullName evidence="2">Retrovirus-related Pol polyprotein from transposon TNT 1-94</fullName>
    </submittedName>
</protein>
<keyword evidence="3" id="KW-1185">Reference proteome</keyword>
<evidence type="ECO:0000256" key="1">
    <source>
        <dbReference type="SAM" id="MobiDB-lite"/>
    </source>
</evidence>
<reference evidence="2 3" key="1">
    <citation type="submission" date="2024-02" db="EMBL/GenBank/DDBJ databases">
        <authorList>
            <person name="Chen Y."/>
            <person name="Shah S."/>
            <person name="Dougan E. K."/>
            <person name="Thang M."/>
            <person name="Chan C."/>
        </authorList>
    </citation>
    <scope>NUCLEOTIDE SEQUENCE [LARGE SCALE GENOMIC DNA]</scope>
</reference>
<accession>A0ABP0NWD5</accession>
<sequence length="883" mass="96980">EAAKAKRPELDILDQSWHDSRYHEAIKKGVSHSAAWAQEKKRRKAALNRKAGQKERREEFKKADLAWHEEFDDANRPVQEGDNEDDVAEGIETEAVDTLGGDKVRIHSGKAKAVTASTIKPEEKDKLFKSERKYRKLTQDEVEKFKTETKEDELAVVKRKRVNIYAQRVRKMTKDKKDKRRDRVRAARKRRREEETEAFYLNHPKDARRCEKFIKSACHKGKGRSMIHSEVDPEKHHIEKDMSRVKLTPNPEFRGELNSFGGGEACTDDWTHIVANFDTSAAVTAIPSVLKEKLGLQPSETSTRSYKTASGELLADEGGTVLNGYDNDGQGRSVTGRLVNVHRMLVSGSAVGKKNCVMLDGASGTIIPNDGPIADGVRRSLQQLINRRPKDARRLTSMYQQGGDNCKTTNAEDLGAVDGAEAVSPPEEDTVVDGADDGAEEQRAPKVLRSPKSPTVEEIEEHEASGHVTYRTWCGHCVRAARIPEEEKAQRSFPVIGIDNFWNGKSDKEREHELPSLQVKDEHSGMTCVVPAKGPDQFAVDFMLGVLDECGYKRVILKSDNEPAIKALKAKVKEASSVEVILEEGKTGDKPSTGVYVGTHGRNGDILVMTDKGVIKGGSVKRKAIEDRWKADGFDQLRGTPWKMRPQSAEDVDAPVRIDLPEATGKLSPEPAKKDFVARSRNLYVTRKDVEDNPTSGCPGCIGIAVGLPARAHSAECRTLVAKESEEASEPHGAEDVMEDIPDAGEEMNGPDAAGQPSCGVELVGAIQGEKRKGDSIEQLAKIAEKQAGFEIEGATSASSRKQTTEETPTSILEIANLVETHVCKEGSLEIAQVLHALGSSKADIAEMFSPERFTSRANEFGLRPGFAVDLSVQKSPGGVGHS</sequence>
<feature type="region of interest" description="Disordered" evidence="1">
    <location>
        <begin position="171"/>
        <end position="194"/>
    </location>
</feature>
<evidence type="ECO:0000313" key="3">
    <source>
        <dbReference type="Proteomes" id="UP001642464"/>
    </source>
</evidence>
<feature type="compositionally biased region" description="Basic residues" evidence="1">
    <location>
        <begin position="171"/>
        <end position="191"/>
    </location>
</feature>
<feature type="compositionally biased region" description="Acidic residues" evidence="1">
    <location>
        <begin position="426"/>
        <end position="439"/>
    </location>
</feature>
<proteinExistence type="predicted"/>
<feature type="region of interest" description="Disordered" evidence="1">
    <location>
        <begin position="30"/>
        <end position="59"/>
    </location>
</feature>
<name>A0ABP0NWD5_9DINO</name>
<dbReference type="EMBL" id="CAXAMM010031313">
    <property type="protein sequence ID" value="CAK9067859.1"/>
    <property type="molecule type" value="Genomic_DNA"/>
</dbReference>
<comment type="caution">
    <text evidence="2">The sequence shown here is derived from an EMBL/GenBank/DDBJ whole genome shotgun (WGS) entry which is preliminary data.</text>
</comment>
<feature type="non-terminal residue" evidence="2">
    <location>
        <position position="1"/>
    </location>
</feature>
<gene>
    <name evidence="2" type="ORF">SCF082_LOCUS34275</name>
</gene>
<feature type="region of interest" description="Disordered" evidence="1">
    <location>
        <begin position="420"/>
        <end position="463"/>
    </location>
</feature>
<dbReference type="Proteomes" id="UP001642464">
    <property type="component" value="Unassembled WGS sequence"/>
</dbReference>